<dbReference type="EMBL" id="JBHTHY010000028">
    <property type="protein sequence ID" value="MFD0799651.1"/>
    <property type="molecule type" value="Genomic_DNA"/>
</dbReference>
<evidence type="ECO:0000313" key="2">
    <source>
        <dbReference type="EMBL" id="MFD0799651.1"/>
    </source>
</evidence>
<reference evidence="3" key="1">
    <citation type="journal article" date="2019" name="Int. J. Syst. Evol. Microbiol.">
        <title>The Global Catalogue of Microorganisms (GCM) 10K type strain sequencing project: providing services to taxonomists for standard genome sequencing and annotation.</title>
        <authorList>
            <consortium name="The Broad Institute Genomics Platform"/>
            <consortium name="The Broad Institute Genome Sequencing Center for Infectious Disease"/>
            <person name="Wu L."/>
            <person name="Ma J."/>
        </authorList>
    </citation>
    <scope>NUCLEOTIDE SEQUENCE [LARGE SCALE GENOMIC DNA]</scope>
    <source>
        <strain evidence="3">CCUG 61948</strain>
    </source>
</reference>
<dbReference type="Proteomes" id="UP001597012">
    <property type="component" value="Unassembled WGS sequence"/>
</dbReference>
<proteinExistence type="predicted"/>
<evidence type="ECO:0000256" key="1">
    <source>
        <dbReference type="SAM" id="Phobius"/>
    </source>
</evidence>
<keyword evidence="1" id="KW-0472">Membrane</keyword>
<keyword evidence="1" id="KW-0812">Transmembrane</keyword>
<dbReference type="RefSeq" id="WP_379936636.1">
    <property type="nucleotide sequence ID" value="NZ_JBHTHY010000028.1"/>
</dbReference>
<comment type="caution">
    <text evidence="2">The sequence shown here is derived from an EMBL/GenBank/DDBJ whole genome shotgun (WGS) entry which is preliminary data.</text>
</comment>
<evidence type="ECO:0000313" key="3">
    <source>
        <dbReference type="Proteomes" id="UP001597012"/>
    </source>
</evidence>
<keyword evidence="3" id="KW-1185">Reference proteome</keyword>
<gene>
    <name evidence="2" type="ORF">ACFQZJ_19435</name>
</gene>
<keyword evidence="1" id="KW-1133">Transmembrane helix</keyword>
<feature type="transmembrane region" description="Helical" evidence="1">
    <location>
        <begin position="76"/>
        <end position="97"/>
    </location>
</feature>
<accession>A0ABW3B9S0</accession>
<feature type="transmembrane region" description="Helical" evidence="1">
    <location>
        <begin position="42"/>
        <end position="64"/>
    </location>
</feature>
<evidence type="ECO:0008006" key="4">
    <source>
        <dbReference type="Google" id="ProtNLM"/>
    </source>
</evidence>
<protein>
    <recommendedName>
        <fullName evidence="4">DUF4190 domain-containing protein</fullName>
    </recommendedName>
</protein>
<organism evidence="2 3">
    <name type="scientific">Maribacter chungangensis</name>
    <dbReference type="NCBI Taxonomy" id="1069117"/>
    <lineage>
        <taxon>Bacteria</taxon>
        <taxon>Pseudomonadati</taxon>
        <taxon>Bacteroidota</taxon>
        <taxon>Flavobacteriia</taxon>
        <taxon>Flavobacteriales</taxon>
        <taxon>Flavobacteriaceae</taxon>
        <taxon>Maribacter</taxon>
    </lineage>
</organism>
<name>A0ABW3B9S0_9FLAO</name>
<sequence>MRAAVRMMKKPKINTVQDNRLALKPFETMIGLLPLEVNLDGLVYFLGLIMFGPALLFLIIGAILFSKEKKKGGKIFMILAGVYLIISLGTCGALMAAN</sequence>